<dbReference type="GeneID" id="24164540"/>
<sequence length="75" mass="8465">MVSTQRSRPPEACEPGTPAENLPKEQTQVCEKMINLEIISALSIMDEIKTSITISEREFILASRDIIYSCNQYSD</sequence>
<evidence type="ECO:0000313" key="2">
    <source>
        <dbReference type="EMBL" id="KJF60389.1"/>
    </source>
</evidence>
<proteinExistence type="predicted"/>
<dbReference type="RefSeq" id="XP_004446001.1">
    <property type="nucleotide sequence ID" value="XM_004445944.1"/>
</dbReference>
<reference evidence="3" key="1">
    <citation type="journal article" date="2009" name="Genome Res.">
        <title>Comparative genomic analyses of the human fungal pathogens Coccidioides and their relatives.</title>
        <authorList>
            <person name="Sharpton T.J."/>
            <person name="Stajich J.E."/>
            <person name="Rounsley S.D."/>
            <person name="Gardner M.J."/>
            <person name="Wortman J.R."/>
            <person name="Jordar V.S."/>
            <person name="Maiti R."/>
            <person name="Kodira C.D."/>
            <person name="Neafsey D.E."/>
            <person name="Zeng Q."/>
            <person name="Hung C.-Y."/>
            <person name="McMahan C."/>
            <person name="Muszewska A."/>
            <person name="Grynberg M."/>
            <person name="Mandel M.A."/>
            <person name="Kellner E.M."/>
            <person name="Barker B.M."/>
            <person name="Galgiani J.N."/>
            <person name="Orbach M.J."/>
            <person name="Kirkland T.N."/>
            <person name="Cole G.T."/>
            <person name="Henn M.R."/>
            <person name="Birren B.W."/>
            <person name="Taylor J.W."/>
        </authorList>
    </citation>
    <scope>NUCLEOTIDE SEQUENCE [LARGE SCALE GENOMIC DNA]</scope>
    <source>
        <strain evidence="3">RS</strain>
    </source>
</reference>
<reference evidence="3" key="2">
    <citation type="journal article" date="2010" name="Genome Res.">
        <title>Population genomic sequencing of Coccidioides fungi reveals recent hybridization and transposon control.</title>
        <authorList>
            <person name="Neafsey D.E."/>
            <person name="Barker B.M."/>
            <person name="Sharpton T.J."/>
            <person name="Stajich J.E."/>
            <person name="Park D.J."/>
            <person name="Whiston E."/>
            <person name="Hung C.-Y."/>
            <person name="McMahan C."/>
            <person name="White J."/>
            <person name="Sykes S."/>
            <person name="Heiman D."/>
            <person name="Young S."/>
            <person name="Zeng Q."/>
            <person name="Abouelleil A."/>
            <person name="Aftuck L."/>
            <person name="Bessette D."/>
            <person name="Brown A."/>
            <person name="FitzGerald M."/>
            <person name="Lui A."/>
            <person name="Macdonald J.P."/>
            <person name="Priest M."/>
            <person name="Orbach M.J."/>
            <person name="Galgiani J.N."/>
            <person name="Kirkland T.N."/>
            <person name="Cole G.T."/>
            <person name="Birren B.W."/>
            <person name="Henn M.R."/>
            <person name="Taylor J.W."/>
            <person name="Rounsley S.D."/>
        </authorList>
    </citation>
    <scope>GENOME REANNOTATION</scope>
    <source>
        <strain evidence="3">RS</strain>
    </source>
</reference>
<evidence type="ECO:0000313" key="3">
    <source>
        <dbReference type="Proteomes" id="UP000001261"/>
    </source>
</evidence>
<dbReference type="AlphaFoldDB" id="A0A0D8JTD7"/>
<evidence type="ECO:0000256" key="1">
    <source>
        <dbReference type="SAM" id="MobiDB-lite"/>
    </source>
</evidence>
<dbReference type="KEGG" id="cim:CIMG_12913"/>
<dbReference type="VEuPathDB" id="FungiDB:CIMG_12913"/>
<organism evidence="2 3">
    <name type="scientific">Coccidioides immitis (strain RS)</name>
    <name type="common">Valley fever fungus</name>
    <dbReference type="NCBI Taxonomy" id="246410"/>
    <lineage>
        <taxon>Eukaryota</taxon>
        <taxon>Fungi</taxon>
        <taxon>Dikarya</taxon>
        <taxon>Ascomycota</taxon>
        <taxon>Pezizomycotina</taxon>
        <taxon>Eurotiomycetes</taxon>
        <taxon>Eurotiomycetidae</taxon>
        <taxon>Onygenales</taxon>
        <taxon>Onygenaceae</taxon>
        <taxon>Coccidioides</taxon>
    </lineage>
</organism>
<dbReference type="InParanoid" id="A0A0D8JTD7"/>
<feature type="region of interest" description="Disordered" evidence="1">
    <location>
        <begin position="1"/>
        <end position="25"/>
    </location>
</feature>
<dbReference type="EMBL" id="GG704911">
    <property type="protein sequence ID" value="KJF60389.1"/>
    <property type="molecule type" value="Genomic_DNA"/>
</dbReference>
<accession>A0A0D8JTD7</accession>
<dbReference type="Proteomes" id="UP000001261">
    <property type="component" value="Unassembled WGS sequence"/>
</dbReference>
<gene>
    <name evidence="2" type="ORF">CIMG_12913</name>
</gene>
<protein>
    <submittedName>
        <fullName evidence="2">Uncharacterized protein</fullName>
    </submittedName>
</protein>
<keyword evidence="3" id="KW-1185">Reference proteome</keyword>
<name>A0A0D8JTD7_COCIM</name>